<accession>A0AAF0QBF2</accession>
<name>A0AAF0QBF2_SOLVR</name>
<protein>
    <submittedName>
        <fullName evidence="1">Uncharacterized protein</fullName>
    </submittedName>
</protein>
<evidence type="ECO:0000313" key="2">
    <source>
        <dbReference type="Proteomes" id="UP001234989"/>
    </source>
</evidence>
<sequence>MPAKVQNHLDKIRRDFLWEGNSKDHKFHLAKWAKITMPKQFGGLGIKDLALHNKCMLMKWHWRYNQETIGLWKEVIQEKFGSTRHWCSNEVTIPYGTGVWKAIRKLWEVFYSNATLKVGSGEHIQFWKDTWLGNIPLMNVFPRIFQIASNPDSTISQCWEGNTWNVTLRRNLNDWELEEFMALMASIQTSSVHSQSRDRLTWGSNKDG</sequence>
<evidence type="ECO:0000313" key="1">
    <source>
        <dbReference type="EMBL" id="WMV19115.1"/>
    </source>
</evidence>
<dbReference type="PANTHER" id="PTHR36617:SF15">
    <property type="entry name" value="REVERSE TRANSCRIPTASE ZINC-BINDING DOMAIN-CONTAINING PROTEIN"/>
    <property type="match status" value="1"/>
</dbReference>
<gene>
    <name evidence="1" type="ORF">MTR67_012500</name>
</gene>
<dbReference type="PANTHER" id="PTHR36617">
    <property type="entry name" value="PROTEIN, PUTATIVE-RELATED"/>
    <property type="match status" value="1"/>
</dbReference>
<dbReference type="AlphaFoldDB" id="A0AAF0QBF2"/>
<reference evidence="1" key="1">
    <citation type="submission" date="2023-08" db="EMBL/GenBank/DDBJ databases">
        <title>A de novo genome assembly of Solanum verrucosum Schlechtendal, a Mexican diploid species geographically isolated from the other diploid A-genome species in potato relatives.</title>
        <authorList>
            <person name="Hosaka K."/>
        </authorList>
    </citation>
    <scope>NUCLEOTIDE SEQUENCE</scope>
    <source>
        <tissue evidence="1">Young leaves</tissue>
    </source>
</reference>
<dbReference type="Proteomes" id="UP001234989">
    <property type="component" value="Chromosome 3"/>
</dbReference>
<dbReference type="EMBL" id="CP133614">
    <property type="protein sequence ID" value="WMV19115.1"/>
    <property type="molecule type" value="Genomic_DNA"/>
</dbReference>
<keyword evidence="2" id="KW-1185">Reference proteome</keyword>
<proteinExistence type="predicted"/>
<organism evidence="1 2">
    <name type="scientific">Solanum verrucosum</name>
    <dbReference type="NCBI Taxonomy" id="315347"/>
    <lineage>
        <taxon>Eukaryota</taxon>
        <taxon>Viridiplantae</taxon>
        <taxon>Streptophyta</taxon>
        <taxon>Embryophyta</taxon>
        <taxon>Tracheophyta</taxon>
        <taxon>Spermatophyta</taxon>
        <taxon>Magnoliopsida</taxon>
        <taxon>eudicotyledons</taxon>
        <taxon>Gunneridae</taxon>
        <taxon>Pentapetalae</taxon>
        <taxon>asterids</taxon>
        <taxon>lamiids</taxon>
        <taxon>Solanales</taxon>
        <taxon>Solanaceae</taxon>
        <taxon>Solanoideae</taxon>
        <taxon>Solaneae</taxon>
        <taxon>Solanum</taxon>
    </lineage>
</organism>